<dbReference type="EMBL" id="KL197743">
    <property type="protein sequence ID" value="KDQ52039.1"/>
    <property type="molecule type" value="Genomic_DNA"/>
</dbReference>
<feature type="compositionally biased region" description="Polar residues" evidence="1">
    <location>
        <begin position="95"/>
        <end position="123"/>
    </location>
</feature>
<feature type="compositionally biased region" description="Low complexity" evidence="1">
    <location>
        <begin position="183"/>
        <end position="207"/>
    </location>
</feature>
<dbReference type="HOGENOM" id="CLU_946856_0_0_1"/>
<feature type="compositionally biased region" description="Acidic residues" evidence="1">
    <location>
        <begin position="72"/>
        <end position="81"/>
    </location>
</feature>
<protein>
    <submittedName>
        <fullName evidence="2">Uncharacterized protein</fullName>
    </submittedName>
</protein>
<evidence type="ECO:0000256" key="1">
    <source>
        <dbReference type="SAM" id="MobiDB-lite"/>
    </source>
</evidence>
<feature type="region of interest" description="Disordered" evidence="1">
    <location>
        <begin position="1"/>
        <end position="24"/>
    </location>
</feature>
<feature type="compositionally biased region" description="Pro residues" evidence="1">
    <location>
        <begin position="127"/>
        <end position="137"/>
    </location>
</feature>
<name>A0A067PBB5_9AGAM</name>
<gene>
    <name evidence="2" type="ORF">JAAARDRAFT_210799</name>
</gene>
<reference evidence="3" key="1">
    <citation type="journal article" date="2014" name="Proc. Natl. Acad. Sci. U.S.A.">
        <title>Extensive sampling of basidiomycete genomes demonstrates inadequacy of the white-rot/brown-rot paradigm for wood decay fungi.</title>
        <authorList>
            <person name="Riley R."/>
            <person name="Salamov A.A."/>
            <person name="Brown D.W."/>
            <person name="Nagy L.G."/>
            <person name="Floudas D."/>
            <person name="Held B.W."/>
            <person name="Levasseur A."/>
            <person name="Lombard V."/>
            <person name="Morin E."/>
            <person name="Otillar R."/>
            <person name="Lindquist E.A."/>
            <person name="Sun H."/>
            <person name="LaButti K.M."/>
            <person name="Schmutz J."/>
            <person name="Jabbour D."/>
            <person name="Luo H."/>
            <person name="Baker S.E."/>
            <person name="Pisabarro A.G."/>
            <person name="Walton J.D."/>
            <person name="Blanchette R.A."/>
            <person name="Henrissat B."/>
            <person name="Martin F."/>
            <person name="Cullen D."/>
            <person name="Hibbett D.S."/>
            <person name="Grigoriev I.V."/>
        </authorList>
    </citation>
    <scope>NUCLEOTIDE SEQUENCE [LARGE SCALE GENOMIC DNA]</scope>
    <source>
        <strain evidence="3">MUCL 33604</strain>
    </source>
</reference>
<proteinExistence type="predicted"/>
<evidence type="ECO:0000313" key="2">
    <source>
        <dbReference type="EMBL" id="KDQ52039.1"/>
    </source>
</evidence>
<organism evidence="2 3">
    <name type="scientific">Jaapia argillacea MUCL 33604</name>
    <dbReference type="NCBI Taxonomy" id="933084"/>
    <lineage>
        <taxon>Eukaryota</taxon>
        <taxon>Fungi</taxon>
        <taxon>Dikarya</taxon>
        <taxon>Basidiomycota</taxon>
        <taxon>Agaricomycotina</taxon>
        <taxon>Agaricomycetes</taxon>
        <taxon>Agaricomycetidae</taxon>
        <taxon>Jaapiales</taxon>
        <taxon>Jaapiaceae</taxon>
        <taxon>Jaapia</taxon>
    </lineage>
</organism>
<sequence length="294" mass="32931">MPSPSRSPSPTESDTRPSRGVRDLAAVFEDKTKTNRKLSRFDDCRSKVQRGVRNGRGRCGERRVDVDLTVSESEESLEDSVDPPTRSFADELASRKSTPPTIFMHTTKSKTRTLPIQPGTTTYRLPPASPNLSPSPPKSTTTFERNRWLSQPLLEEDEECESEVPLPRLSLEDALWLPHSSTTTPASSRYSSLSRSSLSTSPATPASIYDDVFLRHSPSPSPSRSSSSSNYCGDPEPCEFDVHTHEPRGLILSETMKPRYMERTIASMMKVARRVVGKRRRGEVRERKGPVWKP</sequence>
<accession>A0A067PBB5</accession>
<feature type="region of interest" description="Disordered" evidence="1">
    <location>
        <begin position="52"/>
        <end position="143"/>
    </location>
</feature>
<dbReference type="AlphaFoldDB" id="A0A067PBB5"/>
<evidence type="ECO:0000313" key="3">
    <source>
        <dbReference type="Proteomes" id="UP000027265"/>
    </source>
</evidence>
<dbReference type="InParanoid" id="A0A067PBB5"/>
<keyword evidence="3" id="KW-1185">Reference proteome</keyword>
<dbReference type="Proteomes" id="UP000027265">
    <property type="component" value="Unassembled WGS sequence"/>
</dbReference>
<feature type="compositionally biased region" description="Basic and acidic residues" evidence="1">
    <location>
        <begin position="13"/>
        <end position="24"/>
    </location>
</feature>
<feature type="region of interest" description="Disordered" evidence="1">
    <location>
        <begin position="180"/>
        <end position="233"/>
    </location>
</feature>